<dbReference type="SUPFAM" id="SSF56935">
    <property type="entry name" value="Porins"/>
    <property type="match status" value="1"/>
</dbReference>
<dbReference type="Proteomes" id="UP001165367">
    <property type="component" value="Unassembled WGS sequence"/>
</dbReference>
<dbReference type="EMBL" id="JAKLTR010000001">
    <property type="protein sequence ID" value="MCG2612960.1"/>
    <property type="molecule type" value="Genomic_DNA"/>
</dbReference>
<reference evidence="3" key="1">
    <citation type="submission" date="2022-01" db="EMBL/GenBank/DDBJ databases">
        <authorList>
            <person name="Jo J.-H."/>
            <person name="Im W.-T."/>
        </authorList>
    </citation>
    <scope>NUCLEOTIDE SEQUENCE</scope>
    <source>
        <strain evidence="3">NA20</strain>
    </source>
</reference>
<dbReference type="Pfam" id="PF14905">
    <property type="entry name" value="OMP_b-brl_3"/>
    <property type="match status" value="1"/>
</dbReference>
<keyword evidence="1" id="KW-0732">Signal</keyword>
<name>A0ABS9KL20_9BACT</name>
<dbReference type="Gene3D" id="2.60.40.1120">
    <property type="entry name" value="Carboxypeptidase-like, regulatory domain"/>
    <property type="match status" value="1"/>
</dbReference>
<evidence type="ECO:0000259" key="2">
    <source>
        <dbReference type="Pfam" id="PF14905"/>
    </source>
</evidence>
<protein>
    <submittedName>
        <fullName evidence="3">Outer membrane beta-barrel protein</fullName>
    </submittedName>
</protein>
<feature type="domain" description="Outer membrane protein beta-barrel" evidence="2">
    <location>
        <begin position="454"/>
        <end position="913"/>
    </location>
</feature>
<keyword evidence="4" id="KW-1185">Reference proteome</keyword>
<evidence type="ECO:0000313" key="4">
    <source>
        <dbReference type="Proteomes" id="UP001165367"/>
    </source>
</evidence>
<dbReference type="Pfam" id="PF13620">
    <property type="entry name" value="CarboxypepD_reg"/>
    <property type="match status" value="1"/>
</dbReference>
<dbReference type="InterPro" id="IPR041700">
    <property type="entry name" value="OMP_b-brl_3"/>
</dbReference>
<comment type="caution">
    <text evidence="3">The sequence shown here is derived from an EMBL/GenBank/DDBJ whole genome shotgun (WGS) entry which is preliminary data.</text>
</comment>
<sequence>MRKLYFLLLILAVNNSVQAQKGSVKGVAFDTLSKNPVADATITILQKKDSSLISFGMTDASGRFTIDALPVGEYRLLITHVAYHNANRMFSITETEKSPDLGNVTMNDRTKVLDEVIVRSEAPPVTLIGDTVQYNAGSFRTQPNANVEQLLKKLPGISVDKNGAITAQGQKVNRVLVDGKEFFGNDPKMATKNLPADAIDKIQSYDKKSDQSLLTGFDDGNSEKVINLKLKEDKRKGVFGKVMGGGGTDDRLEGRFNVNSFKGARQMSVLGMGNNTNTEGFSFMDMMNFSGELSRMMRGGGPIRMSGDDPMASILGNSNRGIRTIWGGGANYNNIIGKKAELTSNYFYNHFNPKTLSDIERQYILPDSSYFYRQNSLSDNINNSHRLNLTLDYVIDSFHSIKVSPSIGYQKTDNHSIRDYSQFGSDGQISNLGNSSSFTKSSATNLRNDLLFRKKFRRRGRTLSFSLQNTFNDSEGNGSLESLNEFYDRTGQKYRTDSINQRIQNTSDLVGYTARAVYTEPLFKRSLLEFSLGKSFTKSNSDKITYDYDKGSGKYDELNDSLTNNFRNTYSTANAGFRIRTQRKKYNYALGLTVQEAELEGKIVSGIKDSVINKKFTNLLPNARAQYYFTRFKSLTLTYSTSTNQPTVSQLQPVPDISDRLNIRNGNPNLKQEYTHNLQINYNGLNPYKNKSLFAFFNLSRTENKIVNFDSLFSNGVKSTRPVNVDGVYNMTGDVSVGFPVRPIKGNFRIGSNLFYNSGAQFINGLRNNISTFIAGPRVNLDMDLSDKITWSLGSTFNFNRSTYSLQKAFNTSYFSQEYETQLDLVLPKGFNFSTEFTYTINNQLSNAFNTKVPLWGASLSKQMLRHNRGELKLRVNDILNRNVGVSRNSNQNYIEDSRVNTLRRYAILSFTYSLSKTGLNSTGSGGGMIMRSR</sequence>
<organism evidence="3 4">
    <name type="scientific">Terrimonas ginsenosidimutans</name>
    <dbReference type="NCBI Taxonomy" id="2908004"/>
    <lineage>
        <taxon>Bacteria</taxon>
        <taxon>Pseudomonadati</taxon>
        <taxon>Bacteroidota</taxon>
        <taxon>Chitinophagia</taxon>
        <taxon>Chitinophagales</taxon>
        <taxon>Chitinophagaceae</taxon>
        <taxon>Terrimonas</taxon>
    </lineage>
</organism>
<feature type="chain" id="PRO_5045090871" evidence="1">
    <location>
        <begin position="20"/>
        <end position="934"/>
    </location>
</feature>
<dbReference type="RefSeq" id="WP_237868186.1">
    <property type="nucleotide sequence ID" value="NZ_JAKLTR010000001.1"/>
</dbReference>
<feature type="signal peptide" evidence="1">
    <location>
        <begin position="1"/>
        <end position="19"/>
    </location>
</feature>
<dbReference type="InterPro" id="IPR008969">
    <property type="entry name" value="CarboxyPept-like_regulatory"/>
</dbReference>
<evidence type="ECO:0000256" key="1">
    <source>
        <dbReference type="SAM" id="SignalP"/>
    </source>
</evidence>
<evidence type="ECO:0000313" key="3">
    <source>
        <dbReference type="EMBL" id="MCG2612960.1"/>
    </source>
</evidence>
<gene>
    <name evidence="3" type="ORF">LZZ85_01670</name>
</gene>
<proteinExistence type="predicted"/>
<accession>A0ABS9KL20</accession>
<dbReference type="SUPFAM" id="SSF49464">
    <property type="entry name" value="Carboxypeptidase regulatory domain-like"/>
    <property type="match status" value="1"/>
</dbReference>